<evidence type="ECO:0000313" key="2">
    <source>
        <dbReference type="EMBL" id="KIY98554.1"/>
    </source>
</evidence>
<organism evidence="2 3">
    <name type="scientific">Monoraphidium neglectum</name>
    <dbReference type="NCBI Taxonomy" id="145388"/>
    <lineage>
        <taxon>Eukaryota</taxon>
        <taxon>Viridiplantae</taxon>
        <taxon>Chlorophyta</taxon>
        <taxon>core chlorophytes</taxon>
        <taxon>Chlorophyceae</taxon>
        <taxon>CS clade</taxon>
        <taxon>Sphaeropleales</taxon>
        <taxon>Selenastraceae</taxon>
        <taxon>Monoraphidium</taxon>
    </lineage>
</organism>
<dbReference type="EMBL" id="KK102143">
    <property type="protein sequence ID" value="KIY98554.1"/>
    <property type="molecule type" value="Genomic_DNA"/>
</dbReference>
<dbReference type="KEGG" id="mng:MNEG_9407"/>
<dbReference type="GeneID" id="25742282"/>
<dbReference type="AlphaFoldDB" id="A0A0D2M4V8"/>
<name>A0A0D2M4V8_9CHLO</name>
<dbReference type="RefSeq" id="XP_013897574.1">
    <property type="nucleotide sequence ID" value="XM_014042120.1"/>
</dbReference>
<feature type="compositionally biased region" description="Low complexity" evidence="1">
    <location>
        <begin position="48"/>
        <end position="69"/>
    </location>
</feature>
<sequence>MGSGVHHADARRISRSKQIRKGGRRQDEKIPKLLRPHPPPSTPPPPQQKQQKQQQQQQQQQQQRQQQQQQEEEEEKHALPLPAPNTKISDGIRVNQLIPLREDEAAGFGGPQAAGFDGLPAVGFGDLQAAAGFGGPQAAGFGDLHAAGFGEPEAAAGFGGLQAAAFGELQAAAGFGDLQAAGFGGLQPVAFGKLQAAAGWGDLQAAGFGGLQPAAFGELQAGGFGGLQAAAFGEPQVAAGFGGLQAAGFGGLQAPVSFLAPQVAIGGDEEWDDDNFGADGRQGELFAPIPPLVDGFDEPAPAFAADGELPLTPAATVASRAAQRLAGLVLRNVHPRLAAHAGGPSGSFSGGGFGDDFHAPAVVGVRVDFGAPGFWRLLGLAEAAGGPPLSLEPPPSSDILDFLPFLSRPGSAAACGFECLGPRAALVAPVMLGGGLTGGGGGAFNRCPRGNNSRVLEVAVASFAPGAGRAALPLQAVDSEADARALMRLAPPVEAWGPVQRVTASPLVTGGHAQGFDLDLEPGGSFPVVMLAAGSLVRGGFGGERRRQGCGTDRGPKRPRQELQPDAPRDATRRAVLLHLAFLFLHCAAAMAVCSFHPSARGDGEQGPLQASGAAAAAAAAEVEPEPEPEWLASAWMLDLAEGRVRVPVPAALGQALLGLLDPESAANAALRAALPHAGDNSCS</sequence>
<feature type="compositionally biased region" description="Basic residues" evidence="1">
    <location>
        <begin position="13"/>
        <end position="23"/>
    </location>
</feature>
<keyword evidence="3" id="KW-1185">Reference proteome</keyword>
<feature type="compositionally biased region" description="Basic and acidic residues" evidence="1">
    <location>
        <begin position="1"/>
        <end position="12"/>
    </location>
</feature>
<gene>
    <name evidence="2" type="ORF">MNEG_9407</name>
</gene>
<evidence type="ECO:0000256" key="1">
    <source>
        <dbReference type="SAM" id="MobiDB-lite"/>
    </source>
</evidence>
<protein>
    <submittedName>
        <fullName evidence="2">Uncharacterized protein</fullName>
    </submittedName>
</protein>
<dbReference type="STRING" id="145388.A0A0D2M4V8"/>
<feature type="region of interest" description="Disordered" evidence="1">
    <location>
        <begin position="601"/>
        <end position="623"/>
    </location>
</feature>
<feature type="region of interest" description="Disordered" evidence="1">
    <location>
        <begin position="1"/>
        <end position="90"/>
    </location>
</feature>
<feature type="compositionally biased region" description="Basic and acidic residues" evidence="1">
    <location>
        <begin position="554"/>
        <end position="569"/>
    </location>
</feature>
<proteinExistence type="predicted"/>
<feature type="compositionally biased region" description="Pro residues" evidence="1">
    <location>
        <begin position="36"/>
        <end position="47"/>
    </location>
</feature>
<accession>A0A0D2M4V8</accession>
<reference evidence="2 3" key="1">
    <citation type="journal article" date="2013" name="BMC Genomics">
        <title>Reconstruction of the lipid metabolism for the microalga Monoraphidium neglectum from its genome sequence reveals characteristics suitable for biofuel production.</title>
        <authorList>
            <person name="Bogen C."/>
            <person name="Al-Dilaimi A."/>
            <person name="Albersmeier A."/>
            <person name="Wichmann J."/>
            <person name="Grundmann M."/>
            <person name="Rupp O."/>
            <person name="Lauersen K.J."/>
            <person name="Blifernez-Klassen O."/>
            <person name="Kalinowski J."/>
            <person name="Goesmann A."/>
            <person name="Mussgnug J.H."/>
            <person name="Kruse O."/>
        </authorList>
    </citation>
    <scope>NUCLEOTIDE SEQUENCE [LARGE SCALE GENOMIC DNA]</scope>
    <source>
        <strain evidence="2 3">SAG 48.87</strain>
    </source>
</reference>
<evidence type="ECO:0000313" key="3">
    <source>
        <dbReference type="Proteomes" id="UP000054498"/>
    </source>
</evidence>
<feature type="region of interest" description="Disordered" evidence="1">
    <location>
        <begin position="542"/>
        <end position="569"/>
    </location>
</feature>
<dbReference type="Proteomes" id="UP000054498">
    <property type="component" value="Unassembled WGS sequence"/>
</dbReference>